<keyword evidence="4" id="KW-1185">Reference proteome</keyword>
<keyword evidence="1" id="KW-0053">Apoptosis</keyword>
<reference evidence="3" key="1">
    <citation type="submission" date="2025-08" db="UniProtKB">
        <authorList>
            <consortium name="Ensembl"/>
        </authorList>
    </citation>
    <scope>IDENTIFICATION</scope>
</reference>
<dbReference type="InterPro" id="IPR001875">
    <property type="entry name" value="DED_dom"/>
</dbReference>
<dbReference type="InterPro" id="IPR011029">
    <property type="entry name" value="DEATH-like_dom_sf"/>
</dbReference>
<dbReference type="OMA" id="KCDINLV"/>
<dbReference type="Pfam" id="PF01335">
    <property type="entry name" value="DED"/>
    <property type="match status" value="1"/>
</dbReference>
<dbReference type="SUPFAM" id="SSF47986">
    <property type="entry name" value="DEATH domain"/>
    <property type="match status" value="1"/>
</dbReference>
<protein>
    <recommendedName>
        <fullName evidence="2">DED domain-containing protein</fullName>
    </recommendedName>
</protein>
<evidence type="ECO:0000259" key="2">
    <source>
        <dbReference type="PROSITE" id="PS50168"/>
    </source>
</evidence>
<dbReference type="Ensembl" id="ENSGMOT00000004365.2">
    <property type="protein sequence ID" value="ENSGMOP00000004234.2"/>
    <property type="gene ID" value="ENSGMOG00000004002.2"/>
</dbReference>
<dbReference type="GO" id="GO:0042981">
    <property type="term" value="P:regulation of apoptotic process"/>
    <property type="evidence" value="ECO:0007669"/>
    <property type="project" value="InterPro"/>
</dbReference>
<dbReference type="SMART" id="SM00031">
    <property type="entry name" value="DED"/>
    <property type="match status" value="1"/>
</dbReference>
<proteinExistence type="predicted"/>
<dbReference type="Gene3D" id="1.10.533.10">
    <property type="entry name" value="Death Domain, Fas"/>
    <property type="match status" value="2"/>
</dbReference>
<dbReference type="PANTHER" id="PTHR48169">
    <property type="entry name" value="DED DOMAIN-CONTAINING PROTEIN"/>
    <property type="match status" value="1"/>
</dbReference>
<dbReference type="PROSITE" id="PS50168">
    <property type="entry name" value="DED"/>
    <property type="match status" value="2"/>
</dbReference>
<evidence type="ECO:0000313" key="3">
    <source>
        <dbReference type="Ensembl" id="ENSGMOP00000004234.2"/>
    </source>
</evidence>
<organism evidence="3 4">
    <name type="scientific">Gadus morhua</name>
    <name type="common">Atlantic cod</name>
    <dbReference type="NCBI Taxonomy" id="8049"/>
    <lineage>
        <taxon>Eukaryota</taxon>
        <taxon>Metazoa</taxon>
        <taxon>Chordata</taxon>
        <taxon>Craniata</taxon>
        <taxon>Vertebrata</taxon>
        <taxon>Euteleostomi</taxon>
        <taxon>Actinopterygii</taxon>
        <taxon>Neopterygii</taxon>
        <taxon>Teleostei</taxon>
        <taxon>Neoteleostei</taxon>
        <taxon>Acanthomorphata</taxon>
        <taxon>Zeiogadaria</taxon>
        <taxon>Gadariae</taxon>
        <taxon>Gadiformes</taxon>
        <taxon>Gadoidei</taxon>
        <taxon>Gadidae</taxon>
        <taxon>Gadus</taxon>
    </lineage>
</organism>
<name>A0A8C4Z3J0_GADMO</name>
<evidence type="ECO:0000313" key="4">
    <source>
        <dbReference type="Proteomes" id="UP000694546"/>
    </source>
</evidence>
<reference evidence="3" key="2">
    <citation type="submission" date="2025-09" db="UniProtKB">
        <authorList>
            <consortium name="Ensembl"/>
        </authorList>
    </citation>
    <scope>IDENTIFICATION</scope>
</reference>
<sequence length="143" mass="16635">VDLKRKLLKVDQALNRDDTKALAFLCKDILKCDINLVESPIDLFQRLEEKDVLSEDQPYLLADLLRVIEHFQLLRELDLNTVEFSNFKCLLLSYRKLLYELSKDIGQKELKNIKFILTKDLKRSALELNVHTPTGPSECSTEE</sequence>
<dbReference type="PANTHER" id="PTHR48169:SF7">
    <property type="entry name" value="CASPASE 10"/>
    <property type="match status" value="1"/>
</dbReference>
<feature type="domain" description="DED" evidence="2">
    <location>
        <begin position="93"/>
        <end position="127"/>
    </location>
</feature>
<accession>A0A8C4Z3J0</accession>
<dbReference type="Proteomes" id="UP000694546">
    <property type="component" value="Chromosome 20"/>
</dbReference>
<feature type="domain" description="DED" evidence="2">
    <location>
        <begin position="2"/>
        <end position="79"/>
    </location>
</feature>
<dbReference type="AlphaFoldDB" id="A0A8C4Z3J0"/>
<evidence type="ECO:0000256" key="1">
    <source>
        <dbReference type="ARBA" id="ARBA00022703"/>
    </source>
</evidence>